<dbReference type="GeneID" id="30000955"/>
<evidence type="ECO:0000256" key="1">
    <source>
        <dbReference type="ARBA" id="ARBA00009919"/>
    </source>
</evidence>
<gene>
    <name evidence="4" type="primary">moeB</name>
    <name evidence="4" type="ORF">J0256_216</name>
</gene>
<dbReference type="AlphaFoldDB" id="A0A1G4NW18"/>
<keyword evidence="4" id="KW-0150">Chloroplast</keyword>
<proteinExistence type="inferred from homology"/>
<dbReference type="Gene3D" id="3.40.50.720">
    <property type="entry name" value="NAD(P)-binding Rossmann-like Domain"/>
    <property type="match status" value="1"/>
</dbReference>
<dbReference type="InterPro" id="IPR000594">
    <property type="entry name" value="ThiF_NAD_FAD-bd"/>
</dbReference>
<accession>A0A1G4NW18</accession>
<dbReference type="Pfam" id="PF00899">
    <property type="entry name" value="ThiF"/>
    <property type="match status" value="1"/>
</dbReference>
<protein>
    <submittedName>
        <fullName evidence="4">Molybdopterin biosynthesis protein</fullName>
    </submittedName>
</protein>
<dbReference type="InterPro" id="IPR035985">
    <property type="entry name" value="Ubiquitin-activating_enz"/>
</dbReference>
<dbReference type="GO" id="GO:0008146">
    <property type="term" value="F:sulfotransferase activity"/>
    <property type="evidence" value="ECO:0007669"/>
    <property type="project" value="TreeGrafter"/>
</dbReference>
<dbReference type="RefSeq" id="YP_009314608.1">
    <property type="nucleotide sequence ID" value="NC_031662.1"/>
</dbReference>
<keyword evidence="2" id="KW-0472">Membrane</keyword>
<dbReference type="GO" id="GO:0004792">
    <property type="term" value="F:thiosulfate-cyanide sulfurtransferase activity"/>
    <property type="evidence" value="ECO:0007669"/>
    <property type="project" value="TreeGrafter"/>
</dbReference>
<dbReference type="GO" id="GO:0005829">
    <property type="term" value="C:cytosol"/>
    <property type="evidence" value="ECO:0007669"/>
    <property type="project" value="TreeGrafter"/>
</dbReference>
<geneLocation type="chloroplast" evidence="4"/>
<keyword evidence="2" id="KW-0812">Transmembrane</keyword>
<dbReference type="PANTHER" id="PTHR10953:SF102">
    <property type="entry name" value="ADENYLYLTRANSFERASE AND SULFURTRANSFERASE MOCS3"/>
    <property type="match status" value="1"/>
</dbReference>
<sequence>MHEDQWILNSTEYQLYARHLMIPEIRVAGQKRLKKARVLFIGAGGLSSSSLLYLTAAGIGHIGIIDHDTVELSNLQRQVIYNINQIGNLKTICAQQTLNKLNPNCKLQIYNQRFSQSNAHTLIKSYDIIIDGTDNFNTRHIISTTCYKLHKIHIYGAISSFEGQVSVFNYSGGPHYNDIKPISINNTMNDCNIYGVLGVLPGLIGLIQATEALKIIIGIGNILSGYMIIYNALQMSFKKIKIRNKTTNVENQPNKYYPQQNTINSKLAYENLSINFLHKYLKNYKNITYLVDIRSSNEYESQHLQYAINIPLNKLQDQNNLKILKKQAKNKNIIIYCNSYSRSKIASVLLTHADIEHYILKI</sequence>
<keyword evidence="4" id="KW-0934">Plastid</keyword>
<feature type="domain" description="Rhodanese" evidence="3">
    <location>
        <begin position="290"/>
        <end position="361"/>
    </location>
</feature>
<dbReference type="PROSITE" id="PS50206">
    <property type="entry name" value="RHODANESE_3"/>
    <property type="match status" value="1"/>
</dbReference>
<dbReference type="GO" id="GO:0008641">
    <property type="term" value="F:ubiquitin-like modifier activating enzyme activity"/>
    <property type="evidence" value="ECO:0007669"/>
    <property type="project" value="InterPro"/>
</dbReference>
<dbReference type="CDD" id="cd00757">
    <property type="entry name" value="ThiF_MoeB_HesA_family"/>
    <property type="match status" value="1"/>
</dbReference>
<dbReference type="PANTHER" id="PTHR10953">
    <property type="entry name" value="UBIQUITIN-ACTIVATING ENZYME E1"/>
    <property type="match status" value="1"/>
</dbReference>
<evidence type="ECO:0000256" key="2">
    <source>
        <dbReference type="SAM" id="Phobius"/>
    </source>
</evidence>
<dbReference type="Pfam" id="PF00581">
    <property type="entry name" value="Rhodanese"/>
    <property type="match status" value="1"/>
</dbReference>
<dbReference type="FunFam" id="3.40.50.720:FF:000080">
    <property type="entry name" value="Thiazole biosynthesis adenylyltransferase ThiF"/>
    <property type="match status" value="1"/>
</dbReference>
<name>A0A1G4NW18_9FLOR</name>
<comment type="similarity">
    <text evidence="1">Belongs to the HesA/MoeB/ThiF family.</text>
</comment>
<evidence type="ECO:0000313" key="4">
    <source>
        <dbReference type="EMBL" id="SCW22862.1"/>
    </source>
</evidence>
<reference evidence="4" key="1">
    <citation type="submission" date="2016-10" db="EMBL/GenBank/DDBJ databases">
        <title>Chloroplast genomes as a tool to resolve red algal phylogenies: a case study in the Nemaliales.</title>
        <authorList>
            <person name="Costa J.F."/>
            <person name="Lin S.M."/>
            <person name="Macaya E.C."/>
            <person name="Fernandez-Garcia C."/>
            <person name="Verbruggen H."/>
        </authorList>
    </citation>
    <scope>NUCLEOTIDE SEQUENCE</scope>
    <source>
        <strain evidence="4">J.0256</strain>
    </source>
</reference>
<feature type="transmembrane region" description="Helical" evidence="2">
    <location>
        <begin position="215"/>
        <end position="233"/>
    </location>
</feature>
<organism evidence="4">
    <name type="scientific">Liagoropsis maxima</name>
    <dbReference type="NCBI Taxonomy" id="1653392"/>
    <lineage>
        <taxon>Eukaryota</taxon>
        <taxon>Rhodophyta</taxon>
        <taxon>Florideophyceae</taxon>
        <taxon>Nemaliophycidae</taxon>
        <taxon>Nemaliales</taxon>
        <taxon>Liagoraceae</taxon>
        <taxon>Liagoropsis</taxon>
    </lineage>
</organism>
<keyword evidence="2" id="KW-1133">Transmembrane helix</keyword>
<evidence type="ECO:0000259" key="3">
    <source>
        <dbReference type="PROSITE" id="PS50206"/>
    </source>
</evidence>
<dbReference type="CDD" id="cd00158">
    <property type="entry name" value="RHOD"/>
    <property type="match status" value="1"/>
</dbReference>
<dbReference type="GO" id="GO:0016779">
    <property type="term" value="F:nucleotidyltransferase activity"/>
    <property type="evidence" value="ECO:0007669"/>
    <property type="project" value="TreeGrafter"/>
</dbReference>
<dbReference type="Gene3D" id="3.40.250.10">
    <property type="entry name" value="Rhodanese-like domain"/>
    <property type="match status" value="1"/>
</dbReference>
<reference evidence="4" key="2">
    <citation type="submission" date="2016-10" db="EMBL/GenBank/DDBJ databases">
        <authorList>
            <person name="de Groot N.N."/>
        </authorList>
    </citation>
    <scope>NUCLEOTIDE SEQUENCE</scope>
    <source>
        <strain evidence="4">J.0256</strain>
    </source>
</reference>
<dbReference type="EMBL" id="LT622870">
    <property type="protein sequence ID" value="SCW22862.1"/>
    <property type="molecule type" value="Genomic_DNA"/>
</dbReference>
<dbReference type="InterPro" id="IPR036873">
    <property type="entry name" value="Rhodanese-like_dom_sf"/>
</dbReference>
<dbReference type="InterPro" id="IPR001763">
    <property type="entry name" value="Rhodanese-like_dom"/>
</dbReference>
<dbReference type="InterPro" id="IPR045886">
    <property type="entry name" value="ThiF/MoeB/HesA"/>
</dbReference>
<feature type="transmembrane region" description="Helical" evidence="2">
    <location>
        <begin position="191"/>
        <end position="209"/>
    </location>
</feature>
<dbReference type="SUPFAM" id="SSF69572">
    <property type="entry name" value="Activating enzymes of the ubiquitin-like proteins"/>
    <property type="match status" value="1"/>
</dbReference>